<accession>A0A2K4ZGZ1</accession>
<keyword evidence="2" id="KW-1185">Reference proteome</keyword>
<evidence type="ECO:0000313" key="1">
    <source>
        <dbReference type="EMBL" id="SOY29714.1"/>
    </source>
</evidence>
<dbReference type="SUPFAM" id="SSF103084">
    <property type="entry name" value="Holliday junction resolvase RusA"/>
    <property type="match status" value="1"/>
</dbReference>
<dbReference type="OrthoDB" id="5114842at2"/>
<name>A0A2K4ZGZ1_9FIRM</name>
<dbReference type="Pfam" id="PF05866">
    <property type="entry name" value="RusA"/>
    <property type="match status" value="1"/>
</dbReference>
<organism evidence="1 2">
    <name type="scientific">Acetatifactor muris</name>
    <dbReference type="NCBI Taxonomy" id="879566"/>
    <lineage>
        <taxon>Bacteria</taxon>
        <taxon>Bacillati</taxon>
        <taxon>Bacillota</taxon>
        <taxon>Clostridia</taxon>
        <taxon>Lachnospirales</taxon>
        <taxon>Lachnospiraceae</taxon>
        <taxon>Acetatifactor</taxon>
    </lineage>
</organism>
<dbReference type="GO" id="GO:0000287">
    <property type="term" value="F:magnesium ion binding"/>
    <property type="evidence" value="ECO:0007669"/>
    <property type="project" value="InterPro"/>
</dbReference>
<protein>
    <submittedName>
        <fullName evidence="1">Endodeoxyribonuclease RusA</fullName>
    </submittedName>
</protein>
<dbReference type="Proteomes" id="UP000236311">
    <property type="component" value="Unassembled WGS sequence"/>
</dbReference>
<dbReference type="InterPro" id="IPR008822">
    <property type="entry name" value="Endonuclease_RusA-like"/>
</dbReference>
<gene>
    <name evidence="1" type="ORF">AMURIS_02435</name>
</gene>
<dbReference type="EMBL" id="OFSM01000011">
    <property type="protein sequence ID" value="SOY29714.1"/>
    <property type="molecule type" value="Genomic_DNA"/>
</dbReference>
<evidence type="ECO:0000313" key="2">
    <source>
        <dbReference type="Proteomes" id="UP000236311"/>
    </source>
</evidence>
<dbReference type="InterPro" id="IPR036614">
    <property type="entry name" value="RusA-like_sf"/>
</dbReference>
<dbReference type="GO" id="GO:0006281">
    <property type="term" value="P:DNA repair"/>
    <property type="evidence" value="ECO:0007669"/>
    <property type="project" value="InterPro"/>
</dbReference>
<dbReference type="GO" id="GO:0006310">
    <property type="term" value="P:DNA recombination"/>
    <property type="evidence" value="ECO:0007669"/>
    <property type="project" value="InterPro"/>
</dbReference>
<sequence>MDKVKFTVLGEPKGKGRPRFSTQTGRAFTPKQTVNYETLVHTEYMVQCKGFRFPDEAMLDMRILAYYSIPKSGSKAEKAKKLANIIRPTKKPDMDNVVKMVADALNQVAYKDDTQIVDCQVRKFYSEQPRIEVIIQEVKKGNVEE</sequence>
<reference evidence="1 2" key="1">
    <citation type="submission" date="2018-01" db="EMBL/GenBank/DDBJ databases">
        <authorList>
            <person name="Gaut B.S."/>
            <person name="Morton B.R."/>
            <person name="Clegg M.T."/>
            <person name="Duvall M.R."/>
        </authorList>
    </citation>
    <scope>NUCLEOTIDE SEQUENCE [LARGE SCALE GENOMIC DNA]</scope>
    <source>
        <strain evidence="1">GP69</strain>
    </source>
</reference>
<dbReference type="Gene3D" id="3.30.1330.70">
    <property type="entry name" value="Holliday junction resolvase RusA"/>
    <property type="match status" value="1"/>
</dbReference>
<proteinExistence type="predicted"/>
<dbReference type="AlphaFoldDB" id="A0A2K4ZGZ1"/>